<dbReference type="InterPro" id="IPR014284">
    <property type="entry name" value="RNA_pol_sigma-70_dom"/>
</dbReference>
<dbReference type="Gene3D" id="1.10.10.10">
    <property type="entry name" value="Winged helix-like DNA-binding domain superfamily/Winged helix DNA-binding domain"/>
    <property type="match status" value="1"/>
</dbReference>
<evidence type="ECO:0000256" key="3">
    <source>
        <dbReference type="ARBA" id="ARBA00023082"/>
    </source>
</evidence>
<dbReference type="CDD" id="cd06171">
    <property type="entry name" value="Sigma70_r4"/>
    <property type="match status" value="1"/>
</dbReference>
<evidence type="ECO:0000313" key="8">
    <source>
        <dbReference type="Proteomes" id="UP000199577"/>
    </source>
</evidence>
<reference evidence="7 8" key="1">
    <citation type="submission" date="2016-10" db="EMBL/GenBank/DDBJ databases">
        <authorList>
            <person name="de Groot N.N."/>
        </authorList>
    </citation>
    <scope>NUCLEOTIDE SEQUENCE [LARGE SCALE GENOMIC DNA]</scope>
    <source>
        <strain evidence="7 8">DSM 22900</strain>
    </source>
</reference>
<feature type="domain" description="RNA polymerase sigma-70 region 2" evidence="5">
    <location>
        <begin position="27"/>
        <end position="93"/>
    </location>
</feature>
<dbReference type="Pfam" id="PF08281">
    <property type="entry name" value="Sigma70_r4_2"/>
    <property type="match status" value="1"/>
</dbReference>
<evidence type="ECO:0000256" key="2">
    <source>
        <dbReference type="ARBA" id="ARBA00023015"/>
    </source>
</evidence>
<dbReference type="STRING" id="623281.SAMN05421747_101482"/>
<dbReference type="InterPro" id="IPR013249">
    <property type="entry name" value="RNA_pol_sigma70_r4_t2"/>
</dbReference>
<dbReference type="Gene3D" id="1.10.1740.10">
    <property type="match status" value="1"/>
</dbReference>
<evidence type="ECO:0000256" key="1">
    <source>
        <dbReference type="ARBA" id="ARBA00010641"/>
    </source>
</evidence>
<proteinExistence type="inferred from homology"/>
<comment type="similarity">
    <text evidence="1">Belongs to the sigma-70 factor family. ECF subfamily.</text>
</comment>
<dbReference type="RefSeq" id="WP_090970644.1">
    <property type="nucleotide sequence ID" value="NZ_FOLL01000001.1"/>
</dbReference>
<dbReference type="Proteomes" id="UP000199577">
    <property type="component" value="Unassembled WGS sequence"/>
</dbReference>
<sequence>MEPQFNDKHDELVMACRRGDRQSQFKLYNLYAKAMYNTALRIVQDEAEAADVLQEAFLDAFTRLDSFRQECTFGLWMKQIVINKSISALRKRKLDMQPLDDGDAWAEEEPGEDVVAFKVETIKAAIGKLPDGYRLVLTLYLLEGYDHEEIAHILRISEATSRSQFLRGKRKLLDYLAN</sequence>
<dbReference type="EMBL" id="FOLL01000001">
    <property type="protein sequence ID" value="SFB84582.1"/>
    <property type="molecule type" value="Genomic_DNA"/>
</dbReference>
<dbReference type="InterPro" id="IPR013324">
    <property type="entry name" value="RNA_pol_sigma_r3/r4-like"/>
</dbReference>
<dbReference type="SUPFAM" id="SSF88946">
    <property type="entry name" value="Sigma2 domain of RNA polymerase sigma factors"/>
    <property type="match status" value="1"/>
</dbReference>
<dbReference type="PANTHER" id="PTHR43133">
    <property type="entry name" value="RNA POLYMERASE ECF-TYPE SIGMA FACTO"/>
    <property type="match status" value="1"/>
</dbReference>
<feature type="domain" description="RNA polymerase sigma factor 70 region 4 type 2" evidence="6">
    <location>
        <begin position="122"/>
        <end position="172"/>
    </location>
</feature>
<dbReference type="GO" id="GO:0016987">
    <property type="term" value="F:sigma factor activity"/>
    <property type="evidence" value="ECO:0007669"/>
    <property type="project" value="UniProtKB-KW"/>
</dbReference>
<evidence type="ECO:0000256" key="4">
    <source>
        <dbReference type="ARBA" id="ARBA00023163"/>
    </source>
</evidence>
<dbReference type="AlphaFoldDB" id="A0A1I1EDB8"/>
<gene>
    <name evidence="7" type="ORF">SAMN05421747_101482</name>
</gene>
<dbReference type="Pfam" id="PF04542">
    <property type="entry name" value="Sigma70_r2"/>
    <property type="match status" value="1"/>
</dbReference>
<organism evidence="7 8">
    <name type="scientific">Parapedobacter composti</name>
    <dbReference type="NCBI Taxonomy" id="623281"/>
    <lineage>
        <taxon>Bacteria</taxon>
        <taxon>Pseudomonadati</taxon>
        <taxon>Bacteroidota</taxon>
        <taxon>Sphingobacteriia</taxon>
        <taxon>Sphingobacteriales</taxon>
        <taxon>Sphingobacteriaceae</taxon>
        <taxon>Parapedobacter</taxon>
    </lineage>
</organism>
<dbReference type="InterPro" id="IPR007627">
    <property type="entry name" value="RNA_pol_sigma70_r2"/>
</dbReference>
<dbReference type="NCBIfam" id="TIGR02937">
    <property type="entry name" value="sigma70-ECF"/>
    <property type="match status" value="1"/>
</dbReference>
<dbReference type="GO" id="GO:0006352">
    <property type="term" value="P:DNA-templated transcription initiation"/>
    <property type="evidence" value="ECO:0007669"/>
    <property type="project" value="InterPro"/>
</dbReference>
<accession>A0A1I1EDB8</accession>
<dbReference type="InterPro" id="IPR039425">
    <property type="entry name" value="RNA_pol_sigma-70-like"/>
</dbReference>
<dbReference type="SUPFAM" id="SSF88659">
    <property type="entry name" value="Sigma3 and sigma4 domains of RNA polymerase sigma factors"/>
    <property type="match status" value="1"/>
</dbReference>
<keyword evidence="3" id="KW-0731">Sigma factor</keyword>
<dbReference type="OrthoDB" id="1491902at2"/>
<name>A0A1I1EDB8_9SPHI</name>
<dbReference type="InterPro" id="IPR013325">
    <property type="entry name" value="RNA_pol_sigma_r2"/>
</dbReference>
<keyword evidence="4" id="KW-0804">Transcription</keyword>
<evidence type="ECO:0000259" key="6">
    <source>
        <dbReference type="Pfam" id="PF08281"/>
    </source>
</evidence>
<evidence type="ECO:0000313" key="7">
    <source>
        <dbReference type="EMBL" id="SFB84582.1"/>
    </source>
</evidence>
<keyword evidence="2" id="KW-0805">Transcription regulation</keyword>
<dbReference type="GO" id="GO:0003677">
    <property type="term" value="F:DNA binding"/>
    <property type="evidence" value="ECO:0007669"/>
    <property type="project" value="InterPro"/>
</dbReference>
<dbReference type="InterPro" id="IPR036388">
    <property type="entry name" value="WH-like_DNA-bd_sf"/>
</dbReference>
<evidence type="ECO:0000259" key="5">
    <source>
        <dbReference type="Pfam" id="PF04542"/>
    </source>
</evidence>
<protein>
    <submittedName>
        <fullName evidence="7">RNA polymerase sigma-70 factor, ECF subfamily</fullName>
    </submittedName>
</protein>
<dbReference type="PANTHER" id="PTHR43133:SF51">
    <property type="entry name" value="RNA POLYMERASE SIGMA FACTOR"/>
    <property type="match status" value="1"/>
</dbReference>
<keyword evidence="8" id="KW-1185">Reference proteome</keyword>